<comment type="caution">
    <text evidence="2">The sequence shown here is derived from an EMBL/GenBank/DDBJ whole genome shotgun (WGS) entry which is preliminary data.</text>
</comment>
<organism evidence="2">
    <name type="scientific">marine sediment metagenome</name>
    <dbReference type="NCBI Taxonomy" id="412755"/>
    <lineage>
        <taxon>unclassified sequences</taxon>
        <taxon>metagenomes</taxon>
        <taxon>ecological metagenomes</taxon>
    </lineage>
</organism>
<proteinExistence type="predicted"/>
<gene>
    <name evidence="2" type="ORF">LCGC14_0868620</name>
</gene>
<name>A0A0F9PQY1_9ZZZZ</name>
<dbReference type="AlphaFoldDB" id="A0A0F9PQY1"/>
<protein>
    <recommendedName>
        <fullName evidence="3">Transcription regulator TrmB C-terminal domain-containing protein</fullName>
    </recommendedName>
</protein>
<dbReference type="EMBL" id="LAZR01002673">
    <property type="protein sequence ID" value="KKN27032.1"/>
    <property type="molecule type" value="Genomic_DNA"/>
</dbReference>
<evidence type="ECO:0000313" key="2">
    <source>
        <dbReference type="EMBL" id="KKN27032.1"/>
    </source>
</evidence>
<feature type="coiled-coil region" evidence="1">
    <location>
        <begin position="30"/>
        <end position="71"/>
    </location>
</feature>
<evidence type="ECO:0008006" key="3">
    <source>
        <dbReference type="Google" id="ProtNLM"/>
    </source>
</evidence>
<accession>A0A0F9PQY1</accession>
<evidence type="ECO:0000256" key="1">
    <source>
        <dbReference type="SAM" id="Coils"/>
    </source>
</evidence>
<keyword evidence="1" id="KW-0175">Coiled coil</keyword>
<reference evidence="2" key="1">
    <citation type="journal article" date="2015" name="Nature">
        <title>Complex archaea that bridge the gap between prokaryotes and eukaryotes.</title>
        <authorList>
            <person name="Spang A."/>
            <person name="Saw J.H."/>
            <person name="Jorgensen S.L."/>
            <person name="Zaremba-Niedzwiedzka K."/>
            <person name="Martijn J."/>
            <person name="Lind A.E."/>
            <person name="van Eijk R."/>
            <person name="Schleper C."/>
            <person name="Guy L."/>
            <person name="Ettema T.J."/>
        </authorList>
    </citation>
    <scope>NUCLEOTIDE SEQUENCE</scope>
</reference>
<sequence>MIENKITNQLETILNDFINKLKTKMDEILANTAETKISELQNRLEIMTMELNKADVEIERLNLEKELFKERIEGGLGIDVLDFSKLKITKSEFIKTMWEILDNTQHNVMIVIPFISDLEVLEVFKMSSSVNIRIACSINPASEEHLELLKKYANINQIKIRNYPGEDRYIILRDGEELLFVAVGEDKSTYLMLHTKDTAHLAIFNSLAMDAWLRSREF</sequence>